<evidence type="ECO:0000256" key="1">
    <source>
        <dbReference type="SAM" id="Phobius"/>
    </source>
</evidence>
<dbReference type="RefSeq" id="WP_135617321.1">
    <property type="nucleotide sequence ID" value="NZ_RQGG01000006.1"/>
</dbReference>
<dbReference type="EMBL" id="RQGG01000006">
    <property type="protein sequence ID" value="TGL56597.1"/>
    <property type="molecule type" value="Genomic_DNA"/>
</dbReference>
<reference evidence="2" key="1">
    <citation type="journal article" date="2019" name="PLoS Negl. Trop. Dis.">
        <title>Revisiting the worldwide diversity of Leptospira species in the environment.</title>
        <authorList>
            <person name="Vincent A.T."/>
            <person name="Schiettekatte O."/>
            <person name="Bourhy P."/>
            <person name="Veyrier F.J."/>
            <person name="Picardeau M."/>
        </authorList>
    </citation>
    <scope>NUCLEOTIDE SEQUENCE [LARGE SCALE GENOMIC DNA]</scope>
    <source>
        <strain evidence="2">201702454</strain>
    </source>
</reference>
<name>A0A4R9JYL0_9LEPT</name>
<evidence type="ECO:0000313" key="3">
    <source>
        <dbReference type="Proteomes" id="UP000297609"/>
    </source>
</evidence>
<keyword evidence="1" id="KW-0472">Membrane</keyword>
<keyword evidence="1" id="KW-1133">Transmembrane helix</keyword>
<dbReference type="AlphaFoldDB" id="A0A4R9JYL0"/>
<dbReference type="Proteomes" id="UP000297609">
    <property type="component" value="Unassembled WGS sequence"/>
</dbReference>
<feature type="transmembrane region" description="Helical" evidence="1">
    <location>
        <begin position="42"/>
        <end position="61"/>
    </location>
</feature>
<gene>
    <name evidence="2" type="ORF">EHQ59_01125</name>
</gene>
<proteinExistence type="predicted"/>
<protein>
    <submittedName>
        <fullName evidence="2">Uncharacterized protein</fullName>
    </submittedName>
</protein>
<keyword evidence="3" id="KW-1185">Reference proteome</keyword>
<organism evidence="2 3">
    <name type="scientific">Leptospira kemamanensis</name>
    <dbReference type="NCBI Taxonomy" id="2484942"/>
    <lineage>
        <taxon>Bacteria</taxon>
        <taxon>Pseudomonadati</taxon>
        <taxon>Spirochaetota</taxon>
        <taxon>Spirochaetia</taxon>
        <taxon>Leptospirales</taxon>
        <taxon>Leptospiraceae</taxon>
        <taxon>Leptospira</taxon>
    </lineage>
</organism>
<accession>A0A4R9JYL0</accession>
<keyword evidence="1" id="KW-0812">Transmembrane</keyword>
<sequence length="71" mass="7815">MISLSFILAILFLLLGSILIGYGYVTEGDPMYAKSLGWNLNLIWGAVVFGVGILFGLGNWFSNQFPSKEKL</sequence>
<evidence type="ECO:0000313" key="2">
    <source>
        <dbReference type="EMBL" id="TGL56597.1"/>
    </source>
</evidence>
<comment type="caution">
    <text evidence="2">The sequence shown here is derived from an EMBL/GenBank/DDBJ whole genome shotgun (WGS) entry which is preliminary data.</text>
</comment>